<feature type="transmembrane region" description="Helical" evidence="2">
    <location>
        <begin position="36"/>
        <end position="61"/>
    </location>
</feature>
<evidence type="ECO:0000256" key="2">
    <source>
        <dbReference type="SAM" id="Phobius"/>
    </source>
</evidence>
<dbReference type="Proteomes" id="UP000007879">
    <property type="component" value="Unassembled WGS sequence"/>
</dbReference>
<organism evidence="3">
    <name type="scientific">Amphimedon queenslandica</name>
    <name type="common">Sponge</name>
    <dbReference type="NCBI Taxonomy" id="400682"/>
    <lineage>
        <taxon>Eukaryota</taxon>
        <taxon>Metazoa</taxon>
        <taxon>Porifera</taxon>
        <taxon>Demospongiae</taxon>
        <taxon>Heteroscleromorpha</taxon>
        <taxon>Haplosclerida</taxon>
        <taxon>Niphatidae</taxon>
        <taxon>Amphimedon</taxon>
    </lineage>
</organism>
<reference evidence="3" key="2">
    <citation type="submission" date="2017-05" db="UniProtKB">
        <authorList>
            <consortium name="EnsemblMetazoa"/>
        </authorList>
    </citation>
    <scope>IDENTIFICATION</scope>
</reference>
<dbReference type="EnsemblMetazoa" id="XM_019995372.1">
    <property type="protein sequence ID" value="XP_019850931.1"/>
    <property type="gene ID" value="LOC109581330"/>
</dbReference>
<evidence type="ECO:0000313" key="3">
    <source>
        <dbReference type="EnsemblMetazoa" id="Aqu2.1.34256_001"/>
    </source>
</evidence>
<keyword evidence="2" id="KW-1133">Transmembrane helix</keyword>
<evidence type="ECO:0000256" key="1">
    <source>
        <dbReference type="SAM" id="MobiDB-lite"/>
    </source>
</evidence>
<name>A0A1X7V2S0_AMPQE</name>
<proteinExistence type="predicted"/>
<feature type="region of interest" description="Disordered" evidence="1">
    <location>
        <begin position="503"/>
        <end position="522"/>
    </location>
</feature>
<reference evidence="4" key="1">
    <citation type="journal article" date="2010" name="Nature">
        <title>The Amphimedon queenslandica genome and the evolution of animal complexity.</title>
        <authorList>
            <person name="Srivastava M."/>
            <person name="Simakov O."/>
            <person name="Chapman J."/>
            <person name="Fahey B."/>
            <person name="Gauthier M.E."/>
            <person name="Mitros T."/>
            <person name="Richards G.S."/>
            <person name="Conaco C."/>
            <person name="Dacre M."/>
            <person name="Hellsten U."/>
            <person name="Larroux C."/>
            <person name="Putnam N.H."/>
            <person name="Stanke M."/>
            <person name="Adamska M."/>
            <person name="Darling A."/>
            <person name="Degnan S.M."/>
            <person name="Oakley T.H."/>
            <person name="Plachetzki D.C."/>
            <person name="Zhai Y."/>
            <person name="Adamski M."/>
            <person name="Calcino A."/>
            <person name="Cummins S.F."/>
            <person name="Goodstein D.M."/>
            <person name="Harris C."/>
            <person name="Jackson D.J."/>
            <person name="Leys S.P."/>
            <person name="Shu S."/>
            <person name="Woodcroft B.J."/>
            <person name="Vervoort M."/>
            <person name="Kosik K.S."/>
            <person name="Manning G."/>
            <person name="Degnan B.M."/>
            <person name="Rokhsar D.S."/>
        </authorList>
    </citation>
    <scope>NUCLEOTIDE SEQUENCE [LARGE SCALE GENOMIC DNA]</scope>
</reference>
<accession>A0A1X7V2S0</accession>
<keyword evidence="4" id="KW-1185">Reference proteome</keyword>
<sequence>MDGLDEIIPGSASGSGCTEVLECNGESESSPVQFPLWLISLLGLVSLFLIFCIILCIVLLCRFSRVDRPKKRYALRGDKRHGRKAHWNDIFDEIHTNFKTRDKNDNEDIGPRSFQAIPTVNSFKAKRTQEETATFINERREDDEDENELSILPHQARGDCIIVEGERQRPLAVQDPTYDRLAGTGNSNNTDSVTVTAIERQSENESGIKEDINRRSTVISSHQSLNRTIPKKEERDYDDVLTSSMGPGRRLTTLSNESKDRNSLYYIYIPKDGDHPMDDVYPVPNTQEDLIKSQSSIDQVRTYCNLHSGSLDGIDDKALKGRTTLTKSVDLDAMASDAEKDSSQTGLGPTYLKIIPPKGGSETLSHYEFIDDESKGLNPTDQRESRVYQAIDDDLVQSQAEPTQNVYTLPNEYDDIKGQPPSRDIDGDTAERLYCNIDDGSPCYDDVDIYTVPTDPSQPGSGVAKGKHNSIYYTSIDDLREEGGSGGGNDTGGYSYAATHELVSPSGHSKGEEEKGEIKSDARFTNDSGYTYAAGLQLVALKPSMGSVKEKPKEQSVPNPLYSTKSLSLPHDHSYENTNRFLPPRRHSEKEYVTPKTQWFRSGSLNDILDIDKSPEEDEKEYLESSKEWVKKKNNGRFQIDSDSSAYTPVMARLMYNHDYMLPSTVSHSQPADSEFEASTHHADWEMPEKWRTMSLNASKQGEEKKSKGKKKDSIKKKSETPVGGVFDEKHKYQNWKMFNQSK</sequence>
<dbReference type="KEGG" id="aqu:109581330"/>
<evidence type="ECO:0000313" key="4">
    <source>
        <dbReference type="Proteomes" id="UP000007879"/>
    </source>
</evidence>
<dbReference type="InParanoid" id="A0A1X7V2S0"/>
<feature type="compositionally biased region" description="Polar residues" evidence="1">
    <location>
        <begin position="556"/>
        <end position="567"/>
    </location>
</feature>
<dbReference type="AlphaFoldDB" id="A0A1X7V2S0"/>
<keyword evidence="2" id="KW-0472">Membrane</keyword>
<gene>
    <name evidence="3" type="primary">109581330</name>
</gene>
<feature type="region of interest" description="Disordered" evidence="1">
    <location>
        <begin position="687"/>
        <end position="727"/>
    </location>
</feature>
<feature type="compositionally biased region" description="Basic and acidic residues" evidence="1">
    <location>
        <begin position="509"/>
        <end position="522"/>
    </location>
</feature>
<protein>
    <submittedName>
        <fullName evidence="3">Uncharacterized protein</fullName>
    </submittedName>
</protein>
<feature type="region of interest" description="Disordered" evidence="1">
    <location>
        <begin position="546"/>
        <end position="582"/>
    </location>
</feature>
<dbReference type="EnsemblMetazoa" id="Aqu2.1.34256_001">
    <property type="protein sequence ID" value="Aqu2.1.34256_001"/>
    <property type="gene ID" value="Aqu2.1.34256"/>
</dbReference>
<keyword evidence="2" id="KW-0812">Transmembrane</keyword>